<dbReference type="GO" id="GO:0005829">
    <property type="term" value="C:cytosol"/>
    <property type="evidence" value="ECO:0007669"/>
    <property type="project" value="TreeGrafter"/>
</dbReference>
<dbReference type="RefSeq" id="WP_114403047.1">
    <property type="nucleotide sequence ID" value="NZ_QPGB01000003.1"/>
</dbReference>
<evidence type="ECO:0000313" key="8">
    <source>
        <dbReference type="EMBL" id="RCS57564.1"/>
    </source>
</evidence>
<dbReference type="SUPFAM" id="SSF46894">
    <property type="entry name" value="C-terminal effector domain of the bipartite response regulators"/>
    <property type="match status" value="1"/>
</dbReference>
<dbReference type="Gene3D" id="3.40.50.2300">
    <property type="match status" value="1"/>
</dbReference>
<feature type="modified residue" description="4-aspartylphosphate" evidence="4">
    <location>
        <position position="51"/>
    </location>
</feature>
<evidence type="ECO:0000256" key="2">
    <source>
        <dbReference type="ARBA" id="ARBA00023012"/>
    </source>
</evidence>
<dbReference type="Gene3D" id="6.10.250.690">
    <property type="match status" value="1"/>
</dbReference>
<gene>
    <name evidence="8" type="ORF">DU000_08985</name>
</gene>
<feature type="domain" description="Response regulatory" evidence="6">
    <location>
        <begin position="2"/>
        <end position="117"/>
    </location>
</feature>
<evidence type="ECO:0000259" key="7">
    <source>
        <dbReference type="PROSITE" id="PS51755"/>
    </source>
</evidence>
<dbReference type="SMART" id="SM00862">
    <property type="entry name" value="Trans_reg_C"/>
    <property type="match status" value="1"/>
</dbReference>
<dbReference type="InterPro" id="IPR001867">
    <property type="entry name" value="OmpR/PhoB-type_DNA-bd"/>
</dbReference>
<dbReference type="InterPro" id="IPR001789">
    <property type="entry name" value="Sig_transdc_resp-reg_receiver"/>
</dbReference>
<dbReference type="PANTHER" id="PTHR48111:SF40">
    <property type="entry name" value="PHOSPHATE REGULON TRANSCRIPTIONAL REGULATORY PROTEIN PHOB"/>
    <property type="match status" value="1"/>
</dbReference>
<dbReference type="PROSITE" id="PS51755">
    <property type="entry name" value="OMPR_PHOB"/>
    <property type="match status" value="1"/>
</dbReference>
<dbReference type="Pfam" id="PF00486">
    <property type="entry name" value="Trans_reg_C"/>
    <property type="match status" value="1"/>
</dbReference>
<keyword evidence="3 5" id="KW-0238">DNA-binding</keyword>
<evidence type="ECO:0000259" key="6">
    <source>
        <dbReference type="PROSITE" id="PS50110"/>
    </source>
</evidence>
<dbReference type="CDD" id="cd17574">
    <property type="entry name" value="REC_OmpR"/>
    <property type="match status" value="1"/>
</dbReference>
<dbReference type="SMART" id="SM00448">
    <property type="entry name" value="REC"/>
    <property type="match status" value="1"/>
</dbReference>
<dbReference type="EMBL" id="QPGB01000003">
    <property type="protein sequence ID" value="RCS57564.1"/>
    <property type="molecule type" value="Genomic_DNA"/>
</dbReference>
<dbReference type="PANTHER" id="PTHR48111">
    <property type="entry name" value="REGULATOR OF RPOS"/>
    <property type="match status" value="1"/>
</dbReference>
<keyword evidence="1 4" id="KW-0597">Phosphoprotein</keyword>
<dbReference type="GO" id="GO:0032993">
    <property type="term" value="C:protein-DNA complex"/>
    <property type="evidence" value="ECO:0007669"/>
    <property type="project" value="TreeGrafter"/>
</dbReference>
<dbReference type="Gene3D" id="1.10.10.10">
    <property type="entry name" value="Winged helix-like DNA-binding domain superfamily/Winged helix DNA-binding domain"/>
    <property type="match status" value="1"/>
</dbReference>
<dbReference type="GO" id="GO:0006355">
    <property type="term" value="P:regulation of DNA-templated transcription"/>
    <property type="evidence" value="ECO:0007669"/>
    <property type="project" value="InterPro"/>
</dbReference>
<evidence type="ECO:0000313" key="9">
    <source>
        <dbReference type="Proteomes" id="UP000252357"/>
    </source>
</evidence>
<dbReference type="GO" id="GO:0000156">
    <property type="term" value="F:phosphorelay response regulator activity"/>
    <property type="evidence" value="ECO:0007669"/>
    <property type="project" value="TreeGrafter"/>
</dbReference>
<dbReference type="SUPFAM" id="SSF52172">
    <property type="entry name" value="CheY-like"/>
    <property type="match status" value="1"/>
</dbReference>
<proteinExistence type="predicted"/>
<dbReference type="CDD" id="cd00383">
    <property type="entry name" value="trans_reg_C"/>
    <property type="match status" value="1"/>
</dbReference>
<sequence>MRIAALDDDAEQVQMITATLTAAGHTCHSFTQGKQLMVHLRRESFDLLILDWQVPDVSGLEILQWLRANSEQMTPVLFTTSRASEDDIVAALAAGADDYMIKPIRRAELVARVQALLRRAYPNHLNSSTLEYEHYHFDVRSGELRLEGAAIELTRKEFDLALLFFRNMGRPLSRTHIVESVWGRDPDIPSRTMDTHVSRVRNKLKLRPENGYRLSGVYSYGYRLERVEPLALDKNPETPPLDAR</sequence>
<evidence type="ECO:0000256" key="1">
    <source>
        <dbReference type="ARBA" id="ARBA00022553"/>
    </source>
</evidence>
<keyword evidence="9" id="KW-1185">Reference proteome</keyword>
<dbReference type="InterPro" id="IPR036388">
    <property type="entry name" value="WH-like_DNA-bd_sf"/>
</dbReference>
<dbReference type="Proteomes" id="UP000252357">
    <property type="component" value="Unassembled WGS sequence"/>
</dbReference>
<evidence type="ECO:0000256" key="3">
    <source>
        <dbReference type="ARBA" id="ARBA00023125"/>
    </source>
</evidence>
<evidence type="ECO:0000256" key="4">
    <source>
        <dbReference type="PROSITE-ProRule" id="PRU00169"/>
    </source>
</evidence>
<feature type="domain" description="OmpR/PhoB-type" evidence="7">
    <location>
        <begin position="127"/>
        <end position="226"/>
    </location>
</feature>
<dbReference type="AlphaFoldDB" id="A0A368L1X8"/>
<keyword evidence="2" id="KW-0902">Two-component regulatory system</keyword>
<name>A0A368L1X8_9BURK</name>
<feature type="DNA-binding region" description="OmpR/PhoB-type" evidence="5">
    <location>
        <begin position="127"/>
        <end position="226"/>
    </location>
</feature>
<dbReference type="PROSITE" id="PS50110">
    <property type="entry name" value="RESPONSE_REGULATORY"/>
    <property type="match status" value="1"/>
</dbReference>
<dbReference type="InterPro" id="IPR016032">
    <property type="entry name" value="Sig_transdc_resp-reg_C-effctor"/>
</dbReference>
<organism evidence="8 9">
    <name type="scientific">Parvibium lacunae</name>
    <dbReference type="NCBI Taxonomy" id="1888893"/>
    <lineage>
        <taxon>Bacteria</taxon>
        <taxon>Pseudomonadati</taxon>
        <taxon>Pseudomonadota</taxon>
        <taxon>Betaproteobacteria</taxon>
        <taxon>Burkholderiales</taxon>
        <taxon>Alcaligenaceae</taxon>
        <taxon>Parvibium</taxon>
    </lineage>
</organism>
<dbReference type="InterPro" id="IPR039420">
    <property type="entry name" value="WalR-like"/>
</dbReference>
<comment type="caution">
    <text evidence="8">The sequence shown here is derived from an EMBL/GenBank/DDBJ whole genome shotgun (WGS) entry which is preliminary data.</text>
</comment>
<evidence type="ECO:0000256" key="5">
    <source>
        <dbReference type="PROSITE-ProRule" id="PRU01091"/>
    </source>
</evidence>
<dbReference type="InterPro" id="IPR011006">
    <property type="entry name" value="CheY-like_superfamily"/>
</dbReference>
<dbReference type="OrthoDB" id="9802426at2"/>
<protein>
    <submittedName>
        <fullName evidence="8">DNA-binding response regulator</fullName>
    </submittedName>
</protein>
<accession>A0A368L1X8</accession>
<dbReference type="Pfam" id="PF00072">
    <property type="entry name" value="Response_reg"/>
    <property type="match status" value="1"/>
</dbReference>
<reference evidence="8 9" key="1">
    <citation type="journal article" date="2018" name="Int. J. Syst. Evol. Microbiol.">
        <title>Parvibium lacunae gen. nov., sp. nov., a new member of the family Alcaligenaceae isolated from a freshwater pond.</title>
        <authorList>
            <person name="Chen W.M."/>
            <person name="Xie P.B."/>
            <person name="Hsu M.Y."/>
            <person name="Sheu S.Y."/>
        </authorList>
    </citation>
    <scope>NUCLEOTIDE SEQUENCE [LARGE SCALE GENOMIC DNA]</scope>
    <source>
        <strain evidence="8 9">KMB9</strain>
    </source>
</reference>
<dbReference type="GO" id="GO:0000976">
    <property type="term" value="F:transcription cis-regulatory region binding"/>
    <property type="evidence" value="ECO:0007669"/>
    <property type="project" value="TreeGrafter"/>
</dbReference>